<dbReference type="GO" id="GO:0016020">
    <property type="term" value="C:membrane"/>
    <property type="evidence" value="ECO:0007669"/>
    <property type="project" value="InterPro"/>
</dbReference>
<dbReference type="KEGG" id="mgy:MGMSRv2__1437"/>
<feature type="signal peptide" evidence="3">
    <location>
        <begin position="1"/>
        <end position="24"/>
    </location>
</feature>
<protein>
    <submittedName>
        <fullName evidence="4">Uncharacterized protein</fullName>
    </submittedName>
</protein>
<dbReference type="STRING" id="1430440.MGMSRv2__1437"/>
<dbReference type="SUPFAM" id="SSF111369">
    <property type="entry name" value="HlyD-like secretion proteins"/>
    <property type="match status" value="1"/>
</dbReference>
<dbReference type="GO" id="GO:0030313">
    <property type="term" value="C:cell envelope"/>
    <property type="evidence" value="ECO:0007669"/>
    <property type="project" value="TreeGrafter"/>
</dbReference>
<dbReference type="InterPro" id="IPR051909">
    <property type="entry name" value="MFP_Cation_Efflux"/>
</dbReference>
<keyword evidence="3" id="KW-0732">Signal</keyword>
<comment type="similarity">
    <text evidence="1">Belongs to the membrane fusion protein (MFP) (TC 8.A.1) family.</text>
</comment>
<evidence type="ECO:0000256" key="1">
    <source>
        <dbReference type="ARBA" id="ARBA00009477"/>
    </source>
</evidence>
<keyword evidence="2" id="KW-0813">Transport</keyword>
<dbReference type="PANTHER" id="PTHR30097:SF4">
    <property type="entry name" value="SLR6042 PROTEIN"/>
    <property type="match status" value="1"/>
</dbReference>
<dbReference type="GO" id="GO:0015679">
    <property type="term" value="P:plasma membrane copper ion transport"/>
    <property type="evidence" value="ECO:0007669"/>
    <property type="project" value="TreeGrafter"/>
</dbReference>
<evidence type="ECO:0000256" key="3">
    <source>
        <dbReference type="SAM" id="SignalP"/>
    </source>
</evidence>
<dbReference type="eggNOG" id="COG0845">
    <property type="taxonomic scope" value="Bacteria"/>
</dbReference>
<accession>V6EZR6</accession>
<organism evidence="4 5">
    <name type="scientific">Magnetospirillum gryphiswaldense (strain DSM 6361 / JCM 21280 / NBRC 15271 / MSR-1)</name>
    <dbReference type="NCBI Taxonomy" id="431944"/>
    <lineage>
        <taxon>Bacteria</taxon>
        <taxon>Pseudomonadati</taxon>
        <taxon>Pseudomonadota</taxon>
        <taxon>Alphaproteobacteria</taxon>
        <taxon>Rhodospirillales</taxon>
        <taxon>Rhodospirillaceae</taxon>
        <taxon>Magnetospirillum</taxon>
    </lineage>
</organism>
<dbReference type="Proteomes" id="UP000018922">
    <property type="component" value="Chromosome I"/>
</dbReference>
<dbReference type="Gene3D" id="2.40.420.20">
    <property type="match status" value="1"/>
</dbReference>
<proteinExistence type="inferred from homology"/>
<dbReference type="Gene3D" id="2.40.50.100">
    <property type="match status" value="1"/>
</dbReference>
<evidence type="ECO:0000256" key="2">
    <source>
        <dbReference type="ARBA" id="ARBA00022448"/>
    </source>
</evidence>
<gene>
    <name evidence="4" type="ordered locus">MGMSRv2__1437</name>
</gene>
<dbReference type="HOGENOM" id="CLU_525613_0_0_5"/>
<dbReference type="GO" id="GO:0060003">
    <property type="term" value="P:copper ion export"/>
    <property type="evidence" value="ECO:0007669"/>
    <property type="project" value="TreeGrafter"/>
</dbReference>
<dbReference type="AlphaFoldDB" id="V6EZR6"/>
<dbReference type="PANTHER" id="PTHR30097">
    <property type="entry name" value="CATION EFFLUX SYSTEM PROTEIN CUSB"/>
    <property type="match status" value="1"/>
</dbReference>
<dbReference type="EMBL" id="HG794546">
    <property type="protein sequence ID" value="CDK98652.1"/>
    <property type="molecule type" value="Genomic_DNA"/>
</dbReference>
<dbReference type="InterPro" id="IPR006143">
    <property type="entry name" value="RND_pump_MFP"/>
</dbReference>
<reference evidence="4 5" key="1">
    <citation type="journal article" date="2014" name="Genome Announc.">
        <title>Complete genome sequence of Magnetospirillum gryphiswaldense MSR-1.</title>
        <authorList>
            <person name="Wang X."/>
            <person name="Wang Q."/>
            <person name="Zhang W."/>
            <person name="Wang Y."/>
            <person name="Li L."/>
            <person name="Wen T."/>
            <person name="Zhang T."/>
            <person name="Zhang Y."/>
            <person name="Xu J."/>
            <person name="Hu J."/>
            <person name="Li S."/>
            <person name="Liu L."/>
            <person name="Liu J."/>
            <person name="Jiang W."/>
            <person name="Tian J."/>
            <person name="Li Y."/>
            <person name="Schuler D."/>
            <person name="Wang L."/>
            <person name="Li J."/>
        </authorList>
    </citation>
    <scope>NUCLEOTIDE SEQUENCE [LARGE SCALE GENOMIC DNA]</scope>
    <source>
        <strain evidence="5">DSM 6361 / JCM 21280 / NBRC 15271 / MSR-1</strain>
    </source>
</reference>
<name>V6EZR6_MAGGM</name>
<feature type="chain" id="PRO_5004745273" evidence="3">
    <location>
        <begin position="25"/>
        <end position="535"/>
    </location>
</feature>
<evidence type="ECO:0000313" key="4">
    <source>
        <dbReference type="EMBL" id="CDK98652.1"/>
    </source>
</evidence>
<dbReference type="NCBIfam" id="TIGR01730">
    <property type="entry name" value="RND_mfp"/>
    <property type="match status" value="1"/>
</dbReference>
<dbReference type="GO" id="GO:0022857">
    <property type="term" value="F:transmembrane transporter activity"/>
    <property type="evidence" value="ECO:0007669"/>
    <property type="project" value="InterPro"/>
</dbReference>
<evidence type="ECO:0000313" key="5">
    <source>
        <dbReference type="Proteomes" id="UP000018922"/>
    </source>
</evidence>
<dbReference type="Gene3D" id="1.10.287.470">
    <property type="entry name" value="Helix hairpin bin"/>
    <property type="match status" value="1"/>
</dbReference>
<keyword evidence="5" id="KW-1185">Reference proteome</keyword>
<sequence>MSRFSLFGGMVAALMAAQIPLALAHGGEDHSTPPPPLAQVSPQTGTAAETEMFQAVLQAAPGGVTLLYLADTDTNAAISGADIQAQAGDWQGQGKPTPQAGVYRLDWHPLAVTDVTLTISAQGRDDLLLIGGFGPAQPAAAAAPAPLSWVWALALIPVLGVPAALLLRRRWVAVVAVLALLPPDGPALAHSGHDHGGGDQPAPAPVAGQVVTVPKAAQFLVGVLTEPAAHRMAADAVRVPGRVIPDPVAYARIQPSQPARVVGDPAFPLPVPGQRVKRGEVLVVLEPTLSSLERSGQRGALYRVESDIALQERELARQESLGGVVTVKALETTRIRLDQLRRERAQIAGTALGRELITAPVDGIVADLHVTPGEVVDPTKVMVEIVDPDRVRIEAVIHDPKIAARIGAASATTPLLADGAHGLTLLGVSPRIDPVDQGIHAIFTPQPGHPPGLRIGMPVDVHLEVGTTHLAVAVPRQAVIDHGGTSVVLVRVAQESFEIRPVRILRVVGGVAELEGVKPGDKVVVQGMDQVRGAR</sequence>
<dbReference type="Gene3D" id="2.40.30.170">
    <property type="match status" value="1"/>
</dbReference>